<proteinExistence type="predicted"/>
<gene>
    <name evidence="1" type="ORF">U9M48_004902</name>
</gene>
<dbReference type="Proteomes" id="UP001341281">
    <property type="component" value="Chromosome 01"/>
</dbReference>
<reference evidence="1 2" key="1">
    <citation type="submission" date="2024-02" db="EMBL/GenBank/DDBJ databases">
        <title>High-quality chromosome-scale genome assembly of Pensacola bahiagrass (Paspalum notatum Flugge var. saurae).</title>
        <authorList>
            <person name="Vega J.M."/>
            <person name="Podio M."/>
            <person name="Orjuela J."/>
            <person name="Siena L.A."/>
            <person name="Pessino S.C."/>
            <person name="Combes M.C."/>
            <person name="Mariac C."/>
            <person name="Albertini E."/>
            <person name="Pupilli F."/>
            <person name="Ortiz J.P.A."/>
            <person name="Leblanc O."/>
        </authorList>
    </citation>
    <scope>NUCLEOTIDE SEQUENCE [LARGE SCALE GENOMIC DNA]</scope>
    <source>
        <strain evidence="1">R1</strain>
        <tissue evidence="1">Leaf</tissue>
    </source>
</reference>
<dbReference type="EMBL" id="CP144745">
    <property type="protein sequence ID" value="WVZ54034.1"/>
    <property type="molecule type" value="Genomic_DNA"/>
</dbReference>
<name>A0AAQ3PWH5_PASNO</name>
<sequence>MNLGRLGSLCQFESY</sequence>
<accession>A0AAQ3PWH5</accession>
<protein>
    <submittedName>
        <fullName evidence="1">Uncharacterized protein</fullName>
    </submittedName>
</protein>
<organism evidence="1 2">
    <name type="scientific">Paspalum notatum var. saurae</name>
    <dbReference type="NCBI Taxonomy" id="547442"/>
    <lineage>
        <taxon>Eukaryota</taxon>
        <taxon>Viridiplantae</taxon>
        <taxon>Streptophyta</taxon>
        <taxon>Embryophyta</taxon>
        <taxon>Tracheophyta</taxon>
        <taxon>Spermatophyta</taxon>
        <taxon>Magnoliopsida</taxon>
        <taxon>Liliopsida</taxon>
        <taxon>Poales</taxon>
        <taxon>Poaceae</taxon>
        <taxon>PACMAD clade</taxon>
        <taxon>Panicoideae</taxon>
        <taxon>Andropogonodae</taxon>
        <taxon>Paspaleae</taxon>
        <taxon>Paspalinae</taxon>
        <taxon>Paspalum</taxon>
    </lineage>
</organism>
<keyword evidence="2" id="KW-1185">Reference proteome</keyword>
<evidence type="ECO:0000313" key="2">
    <source>
        <dbReference type="Proteomes" id="UP001341281"/>
    </source>
</evidence>
<evidence type="ECO:0000313" key="1">
    <source>
        <dbReference type="EMBL" id="WVZ54034.1"/>
    </source>
</evidence>